<name>A0A8G1W359_9EURO</name>
<dbReference type="PANTHER" id="PTHR44533">
    <property type="entry name" value="DEAD/H RNA HELICASE, PUTATIVE-RELATED"/>
    <property type="match status" value="1"/>
</dbReference>
<evidence type="ECO:0000256" key="5">
    <source>
        <dbReference type="SAM" id="MobiDB-lite"/>
    </source>
</evidence>
<feature type="region of interest" description="Disordered" evidence="5">
    <location>
        <begin position="1808"/>
        <end position="1833"/>
    </location>
</feature>
<dbReference type="GO" id="GO:0016787">
    <property type="term" value="F:hydrolase activity"/>
    <property type="evidence" value="ECO:0007669"/>
    <property type="project" value="UniProtKB-KW"/>
</dbReference>
<evidence type="ECO:0000313" key="8">
    <source>
        <dbReference type="EMBL" id="RAK81196.1"/>
    </source>
</evidence>
<dbReference type="SMART" id="SM00490">
    <property type="entry name" value="HELICc"/>
    <property type="match status" value="1"/>
</dbReference>
<dbReference type="EMBL" id="KZ824626">
    <property type="protein sequence ID" value="RAK81196.1"/>
    <property type="molecule type" value="Genomic_DNA"/>
</dbReference>
<evidence type="ECO:0000313" key="9">
    <source>
        <dbReference type="Proteomes" id="UP000249789"/>
    </source>
</evidence>
<dbReference type="GO" id="GO:0005737">
    <property type="term" value="C:cytoplasm"/>
    <property type="evidence" value="ECO:0007669"/>
    <property type="project" value="TreeGrafter"/>
</dbReference>
<keyword evidence="9" id="KW-1185">Reference proteome</keyword>
<keyword evidence="3" id="KW-0347">Helicase</keyword>
<keyword evidence="4" id="KW-0067">ATP-binding</keyword>
<dbReference type="SUPFAM" id="SSF52540">
    <property type="entry name" value="P-loop containing nucleoside triphosphate hydrolases"/>
    <property type="match status" value="1"/>
</dbReference>
<dbReference type="InterPro" id="IPR001650">
    <property type="entry name" value="Helicase_C-like"/>
</dbReference>
<feature type="domain" description="Helicase C-terminal" evidence="7">
    <location>
        <begin position="1266"/>
        <end position="1416"/>
    </location>
</feature>
<dbReference type="PANTHER" id="PTHR44533:SF4">
    <property type="entry name" value="DEAD_H RNA HELICASE, PUTATIVE-RELATED"/>
    <property type="match status" value="1"/>
</dbReference>
<dbReference type="FunFam" id="3.40.50.300:FF:001039">
    <property type="entry name" value="ATP-dependent RNA helicase DDX60"/>
    <property type="match status" value="1"/>
</dbReference>
<organism evidence="8 9">
    <name type="scientific">Aspergillus fijiensis CBS 313.89</name>
    <dbReference type="NCBI Taxonomy" id="1448319"/>
    <lineage>
        <taxon>Eukaryota</taxon>
        <taxon>Fungi</taxon>
        <taxon>Dikarya</taxon>
        <taxon>Ascomycota</taxon>
        <taxon>Pezizomycotina</taxon>
        <taxon>Eurotiomycetes</taxon>
        <taxon>Eurotiomycetidae</taxon>
        <taxon>Eurotiales</taxon>
        <taxon>Aspergillaceae</taxon>
        <taxon>Aspergillus</taxon>
    </lineage>
</organism>
<feature type="domain" description="Helicase ATP-binding" evidence="6">
    <location>
        <begin position="817"/>
        <end position="987"/>
    </location>
</feature>
<keyword evidence="2 8" id="KW-0378">Hydrolase</keyword>
<dbReference type="PROSITE" id="PS51194">
    <property type="entry name" value="HELICASE_CTER"/>
    <property type="match status" value="1"/>
</dbReference>
<feature type="region of interest" description="Disordered" evidence="5">
    <location>
        <begin position="192"/>
        <end position="216"/>
    </location>
</feature>
<feature type="region of interest" description="Disordered" evidence="5">
    <location>
        <begin position="543"/>
        <end position="566"/>
    </location>
</feature>
<dbReference type="VEuPathDB" id="FungiDB:BO72DRAFT_396635"/>
<dbReference type="GeneID" id="63859372"/>
<reference evidence="8 9" key="1">
    <citation type="submission" date="2018-02" db="EMBL/GenBank/DDBJ databases">
        <title>The genomes of Aspergillus section Nigri reveals drivers in fungal speciation.</title>
        <authorList>
            <consortium name="DOE Joint Genome Institute"/>
            <person name="Vesth T.C."/>
            <person name="Nybo J."/>
            <person name="Theobald S."/>
            <person name="Brandl J."/>
            <person name="Frisvad J.C."/>
            <person name="Nielsen K.F."/>
            <person name="Lyhne E.K."/>
            <person name="Kogle M.E."/>
            <person name="Kuo A."/>
            <person name="Riley R."/>
            <person name="Clum A."/>
            <person name="Nolan M."/>
            <person name="Lipzen A."/>
            <person name="Salamov A."/>
            <person name="Henrissat B."/>
            <person name="Wiebenga A."/>
            <person name="De vries R.P."/>
            <person name="Grigoriev I.V."/>
            <person name="Mortensen U.H."/>
            <person name="Andersen M.R."/>
            <person name="Baker S.E."/>
        </authorList>
    </citation>
    <scope>NUCLEOTIDE SEQUENCE [LARGE SCALE GENOMIC DNA]</scope>
    <source>
        <strain evidence="8 9">CBS 313.89</strain>
    </source>
</reference>
<dbReference type="RefSeq" id="XP_040805206.1">
    <property type="nucleotide sequence ID" value="XM_040942039.1"/>
</dbReference>
<dbReference type="GO" id="GO:0003676">
    <property type="term" value="F:nucleic acid binding"/>
    <property type="evidence" value="ECO:0007669"/>
    <property type="project" value="InterPro"/>
</dbReference>
<dbReference type="Gene3D" id="3.40.50.300">
    <property type="entry name" value="P-loop containing nucleotide triphosphate hydrolases"/>
    <property type="match status" value="2"/>
</dbReference>
<keyword evidence="1" id="KW-0547">Nucleotide-binding</keyword>
<sequence>MSTASSPPDDPNWAFLFKGKSLSSPRTIDLIGDYAGDELFILEGDSLLRHCFSDDLLDFDLGFQLLHATYIVERFLAQLHQRKCHFHIVFFSSHSEACIPQHSSADNWSKYRLAREVILQHMSRHLPETIPSMHIRCFEGYDCKDFDDYLVATRAYFIMCHDGEDPAIYHQPCAEKAENSDALYMDDEEKHNISGLDDENPSGKVRPETGAKPNEAAVSNSATFRSFISWSLSRGYTVSLINSLEFRDTKVISTILEGLDLSGQQSPEDQNVDSKSVHDMISQLSSNGEKYAANMCHPGAVFSSTVSFPAGQPSERIKKIFRRIYETVPRPSLSQREWAVVFTLSALGETGKQRKKAGRCMEAMLLHTAVLSECRLCDRPCQPDVSGPGADFLRQYNDMALAVLQSPSWQEFTADDHVPSDLIDMIDGRIFLGTLNRDQNLSLAMLVSPTVVERYNLLVSTLNKICAQKIAGTIMTGDGVMSADRQYQEHTLDIAHSRCKSHSNILGSVMPFSNPILDKHLGPISLDIVPSAVGISSSARSKPFTERTHWHNARRPLDVKQPAAPPQKIQSRYQRLMRDIRQYALSLTDATGGILQPEKVFRESKGIADRRPTRNQENTRRPTGPNPSSEIQDKQLMFIKKQMEVWQDQRRCFDKEPSLAQRYVNAKSYLEGLPEEKRCHLEAEVLTYLISTLVGLWRKRCFASKKSQSMHIVALIWHIILQITKVPVGVTKDIIQCISKTSIALGLPEVNLVPHGNQSLTFEFAFPGADTEGLHIGLSFREFQLLHAGPFLDRNMESALDSRVRGFAPDRWQREILDQIDAKASLFVVAPTSAGKTFISFYAIKQVLQDSDDGVLVYVAPTKALVNQVAAEIEARFSKTYKHAGKSVWAIHTRDTRVNNPTKCQVLITVPHILQIMLLAPGNAKSWSSRIKRIIFDEVHCIGQADDGVVWEQLLLLAPCPIVALSATVGNPKEFSDWLSLTQRANGFELKTVEHKVRWSDLRKYIYRPPARFNFDGLPGPAVLPVLGLDGCADMEFIHPVTSLIDRSRGIPDDLSLEPRDCLKLWQAMVTNQTKEFALDASLSPSAMMPEIMTKADVFPFESRLKAVLASWMRDRKSPFDAVVQELSENALNNKKTDVHSSSTANSHHTTLVGLEALLNTTLPLIYALSEQGALPALFFNYDRSWCEKICHRICSELQNAERSWKESDAEWKSKLARFQAWKKSSSTRAKKATSHNADKVSRADRLREAASEEPDWYASFDPDEPLDRFSLANGRAISKSDFETYAAELESFEVPDRFIDALRRGVGVHHAGMNRKYRNVCEILFRKGFLRVVIATGTLALGINMPCKTVVFAGDSVFLTALNFRQSAGRAGRRGFDYLGNIVFQDISDLKVRRLMSSKLPDLNGHFPITTSLVLRLCILLHESDQAILAKKVVDSILSSPRIYLGGPESRQTVLHHLRFSIDYLRRNQLLDETGVPLNFAGAISHLYYTENSSFALHSLLKAGYFHRLSKHLDENPERTLRTLMVVMSHLFGRRPLHPSVIKRHLKRHKQSTSVVVLPPLPRPAKRILRHHNRETLDIYSTYVATFVDQHLHNPDDVLPLTKLKQGGTNSISQFTARDNHTRPAVMCPTQAAITSAFVALSCPDPPKTIAHLSKSVRQGVWLEQSVIPHVPVESDGEAGPLNAYLYDFFKHGNKSALDKENMIRRGDLWFLLNDFSLILATIVTSLENFLKSDAKSSVGEPDDLGVTGCGDAQEEEDEVDSMAQTVLPGREKNSVAKQKANETGGKTVFAADSEEEVPDSWEDMMDDETKSNADTVPAGLDETLPTDHDEQGQGEVCQQMESVFDQDGLQRVLEMFQLLRTEFNAKFKKMWA</sequence>
<dbReference type="InterPro" id="IPR014001">
    <property type="entry name" value="Helicase_ATP-bd"/>
</dbReference>
<accession>A0A8G1W359</accession>
<dbReference type="GO" id="GO:0004386">
    <property type="term" value="F:helicase activity"/>
    <property type="evidence" value="ECO:0007669"/>
    <property type="project" value="UniProtKB-KW"/>
</dbReference>
<evidence type="ECO:0000256" key="3">
    <source>
        <dbReference type="ARBA" id="ARBA00022806"/>
    </source>
</evidence>
<dbReference type="InterPro" id="IPR052431">
    <property type="entry name" value="SKI2_subfamily_helicases"/>
</dbReference>
<dbReference type="GO" id="GO:0005524">
    <property type="term" value="F:ATP binding"/>
    <property type="evidence" value="ECO:0007669"/>
    <property type="project" value="UniProtKB-KW"/>
</dbReference>
<dbReference type="OrthoDB" id="2320933at2759"/>
<dbReference type="PROSITE" id="PS51192">
    <property type="entry name" value="HELICASE_ATP_BIND_1"/>
    <property type="match status" value="1"/>
</dbReference>
<dbReference type="CDD" id="cd18025">
    <property type="entry name" value="DEXHc_DDX60"/>
    <property type="match status" value="1"/>
</dbReference>
<protein>
    <submittedName>
        <fullName evidence="8">P-loop containing nucleoside triphosphate hydrolase protein</fullName>
    </submittedName>
</protein>
<dbReference type="InterPro" id="IPR055124">
    <property type="entry name" value="PIN-like_DDX60"/>
</dbReference>
<dbReference type="InterPro" id="IPR027417">
    <property type="entry name" value="P-loop_NTPase"/>
</dbReference>
<evidence type="ECO:0000256" key="2">
    <source>
        <dbReference type="ARBA" id="ARBA00022801"/>
    </source>
</evidence>
<dbReference type="SMART" id="SM00487">
    <property type="entry name" value="DEXDc"/>
    <property type="match status" value="1"/>
</dbReference>
<feature type="region of interest" description="Disordered" evidence="5">
    <location>
        <begin position="1736"/>
        <end position="1759"/>
    </location>
</feature>
<proteinExistence type="predicted"/>
<dbReference type="Proteomes" id="UP000249789">
    <property type="component" value="Unassembled WGS sequence"/>
</dbReference>
<evidence type="ECO:0000259" key="7">
    <source>
        <dbReference type="PROSITE" id="PS51194"/>
    </source>
</evidence>
<evidence type="ECO:0000256" key="4">
    <source>
        <dbReference type="ARBA" id="ARBA00022840"/>
    </source>
</evidence>
<dbReference type="InterPro" id="IPR011545">
    <property type="entry name" value="DEAD/DEAH_box_helicase_dom"/>
</dbReference>
<evidence type="ECO:0000256" key="1">
    <source>
        <dbReference type="ARBA" id="ARBA00022741"/>
    </source>
</evidence>
<dbReference type="InterPro" id="IPR059032">
    <property type="entry name" value="WHD_DDX60"/>
</dbReference>
<feature type="compositionally biased region" description="Basic and acidic residues" evidence="5">
    <location>
        <begin position="599"/>
        <end position="620"/>
    </location>
</feature>
<dbReference type="Pfam" id="PF26076">
    <property type="entry name" value="WHD_DDX60"/>
    <property type="match status" value="1"/>
</dbReference>
<dbReference type="Pfam" id="PF23002">
    <property type="entry name" value="PIN-like_DDX60"/>
    <property type="match status" value="1"/>
</dbReference>
<dbReference type="Pfam" id="PF00271">
    <property type="entry name" value="Helicase_C"/>
    <property type="match status" value="1"/>
</dbReference>
<feature type="region of interest" description="Disordered" evidence="5">
    <location>
        <begin position="598"/>
        <end position="631"/>
    </location>
</feature>
<evidence type="ECO:0000259" key="6">
    <source>
        <dbReference type="PROSITE" id="PS51192"/>
    </source>
</evidence>
<dbReference type="Pfam" id="PF00270">
    <property type="entry name" value="DEAD"/>
    <property type="match status" value="1"/>
</dbReference>
<gene>
    <name evidence="8" type="ORF">BO72DRAFT_396635</name>
</gene>